<dbReference type="Proteomes" id="UP000681722">
    <property type="component" value="Unassembled WGS sequence"/>
</dbReference>
<accession>A0A8S2YK46</accession>
<dbReference type="EMBL" id="CAJOBC010117693">
    <property type="protein sequence ID" value="CAF4559695.1"/>
    <property type="molecule type" value="Genomic_DNA"/>
</dbReference>
<dbReference type="AlphaFoldDB" id="A0A8S2YK46"/>
<name>A0A8S2YK46_9BILA</name>
<reference evidence="2" key="1">
    <citation type="submission" date="2021-02" db="EMBL/GenBank/DDBJ databases">
        <authorList>
            <person name="Nowell W R."/>
        </authorList>
    </citation>
    <scope>NUCLEOTIDE SEQUENCE</scope>
</reference>
<feature type="compositionally biased region" description="Basic and acidic residues" evidence="1">
    <location>
        <begin position="72"/>
        <end position="82"/>
    </location>
</feature>
<organism evidence="2 3">
    <name type="scientific">Didymodactylos carnosus</name>
    <dbReference type="NCBI Taxonomy" id="1234261"/>
    <lineage>
        <taxon>Eukaryota</taxon>
        <taxon>Metazoa</taxon>
        <taxon>Spiralia</taxon>
        <taxon>Gnathifera</taxon>
        <taxon>Rotifera</taxon>
        <taxon>Eurotatoria</taxon>
        <taxon>Bdelloidea</taxon>
        <taxon>Philodinida</taxon>
        <taxon>Philodinidae</taxon>
        <taxon>Didymodactylos</taxon>
    </lineage>
</organism>
<evidence type="ECO:0008006" key="4">
    <source>
        <dbReference type="Google" id="ProtNLM"/>
    </source>
</evidence>
<dbReference type="OrthoDB" id="10039611at2759"/>
<sequence length="91" mass="9792">MESAASTLRAEHGKDTKIVICIDNASWHNRLTPDSEAPKRAWRKQLIVDCGVAGTGIQTLATKGVSSGQSGEEIRGGDRENTGETLCFKPH</sequence>
<evidence type="ECO:0000313" key="2">
    <source>
        <dbReference type="EMBL" id="CAF4559695.1"/>
    </source>
</evidence>
<proteinExistence type="predicted"/>
<comment type="caution">
    <text evidence="2">The sequence shown here is derived from an EMBL/GenBank/DDBJ whole genome shotgun (WGS) entry which is preliminary data.</text>
</comment>
<feature type="region of interest" description="Disordered" evidence="1">
    <location>
        <begin position="63"/>
        <end position="91"/>
    </location>
</feature>
<protein>
    <recommendedName>
        <fullName evidence="4">Transposase</fullName>
    </recommendedName>
</protein>
<evidence type="ECO:0000313" key="3">
    <source>
        <dbReference type="Proteomes" id="UP000681722"/>
    </source>
</evidence>
<evidence type="ECO:0000256" key="1">
    <source>
        <dbReference type="SAM" id="MobiDB-lite"/>
    </source>
</evidence>
<gene>
    <name evidence="2" type="ORF">SRO942_LOCUS47326</name>
</gene>